<keyword evidence="3" id="KW-1185">Reference proteome</keyword>
<name>A0A1H2PW55_9BURK</name>
<feature type="region of interest" description="Disordered" evidence="1">
    <location>
        <begin position="22"/>
        <end position="48"/>
    </location>
</feature>
<dbReference type="Proteomes" id="UP000243719">
    <property type="component" value="Unassembled WGS sequence"/>
</dbReference>
<reference evidence="3" key="1">
    <citation type="submission" date="2016-09" db="EMBL/GenBank/DDBJ databases">
        <authorList>
            <person name="Varghese N."/>
            <person name="Submissions S."/>
        </authorList>
    </citation>
    <scope>NUCLEOTIDE SEQUENCE [LARGE SCALE GENOMIC DNA]</scope>
    <source>
        <strain evidence="3">JS23</strain>
    </source>
</reference>
<gene>
    <name evidence="2" type="ORF">SAMN05216551_11873</name>
</gene>
<accession>A0A1H2PW55</accession>
<evidence type="ECO:0000313" key="3">
    <source>
        <dbReference type="Proteomes" id="UP000243719"/>
    </source>
</evidence>
<evidence type="ECO:0000313" key="2">
    <source>
        <dbReference type="EMBL" id="SDV51572.1"/>
    </source>
</evidence>
<protein>
    <submittedName>
        <fullName evidence="2">Uncharacterized protein</fullName>
    </submittedName>
</protein>
<dbReference type="EMBL" id="FNLO01000018">
    <property type="protein sequence ID" value="SDV51572.1"/>
    <property type="molecule type" value="Genomic_DNA"/>
</dbReference>
<proteinExistence type="predicted"/>
<dbReference type="AlphaFoldDB" id="A0A1H2PW55"/>
<evidence type="ECO:0000256" key="1">
    <source>
        <dbReference type="SAM" id="MobiDB-lite"/>
    </source>
</evidence>
<sequence length="91" mass="9544">MAGSRDAAAASCGSRKYFANAVRRAPRKDKWTPATGTDDAPADKRSARSFRQTIPCGNALLRVSDKGKAGGAIGMLMGGRNGHVGNRRILA</sequence>
<organism evidence="2 3">
    <name type="scientific">Chitinasiproducens palmae</name>
    <dbReference type="NCBI Taxonomy" id="1770053"/>
    <lineage>
        <taxon>Bacteria</taxon>
        <taxon>Pseudomonadati</taxon>
        <taxon>Pseudomonadota</taxon>
        <taxon>Betaproteobacteria</taxon>
        <taxon>Burkholderiales</taxon>
        <taxon>Burkholderiaceae</taxon>
        <taxon>Chitinasiproducens</taxon>
    </lineage>
</organism>